<keyword evidence="1" id="KW-1133">Transmembrane helix</keyword>
<dbReference type="InterPro" id="IPR040283">
    <property type="entry name" value="DDB_G0292058-like"/>
</dbReference>
<dbReference type="Proteomes" id="UP001497512">
    <property type="component" value="Chromosome 1"/>
</dbReference>
<protein>
    <recommendedName>
        <fullName evidence="4">Plasma membrane fusion protein PRM1</fullName>
    </recommendedName>
</protein>
<evidence type="ECO:0000313" key="3">
    <source>
        <dbReference type="Proteomes" id="UP001497512"/>
    </source>
</evidence>
<dbReference type="EMBL" id="OZ019893">
    <property type="protein sequence ID" value="CAK9190113.1"/>
    <property type="molecule type" value="Genomic_DNA"/>
</dbReference>
<accession>A0ABP0T990</accession>
<feature type="transmembrane region" description="Helical" evidence="1">
    <location>
        <begin position="284"/>
        <end position="305"/>
    </location>
</feature>
<dbReference type="PANTHER" id="PTHR31414:SF18">
    <property type="entry name" value="TRANSMEMBRANE PROTEIN-RELATED"/>
    <property type="match status" value="1"/>
</dbReference>
<gene>
    <name evidence="2" type="ORF">CSSPTR1EN2_LOCUS664</name>
</gene>
<keyword evidence="3" id="KW-1185">Reference proteome</keyword>
<sequence length="570" mass="63238">MGDAEISKRREPIYVWKFLALVVISCLSFHTSPVHGHGSRSTQFLLLRSWKLEFFMPSAFSGHHQIAAGSIKQLESHERMVLQQTKSTSSNSGGSSEDFFFRPLAPRDNRIDPLNGFHKYQAGYDLQNKHYWASVIFTGVYGYGLAVLWLATGLVLSLVVCCHCMCSSQPRFKQPRPPSYYWMPRIIVFILSLIAIGSAAVLFLASREFNTQAYNVEDVIVAAADNATASIHTVSATFSGVQSALQTNFSNFVATLNSTATDLDNQASFVQSKLVVNKKSYKEVIHIIELVLIVIVSVNLGLIVCGFASTFFRWRRFFYLVIVIAWIMTTLTWAMFGLFLTIDNVASDTCLAVQQYLNDPRNTTLDALLPCTDLATIDTAYKKTRAGMDNLIHQANQTYVQYTTGTGIDLTSLCDPMGGPPDYLYTGYCANNTLPIGQIPQVIGPFVCDNSSVSVCNVEGKNITQSQNASISTVLLASQNILDVFPTITGLLNCSFVTNTLSILVKQRCAPAKTAILHIWISFVVLSSVMILLIIFWVLANVRNSNQQYLASILPQEETMRARPFHVMPK</sequence>
<proteinExistence type="predicted"/>
<reference evidence="2 3" key="1">
    <citation type="submission" date="2024-02" db="EMBL/GenBank/DDBJ databases">
        <authorList>
            <consortium name="ELIXIR-Norway"/>
            <consortium name="Elixir Norway"/>
        </authorList>
    </citation>
    <scope>NUCLEOTIDE SEQUENCE [LARGE SCALE GENOMIC DNA]</scope>
</reference>
<keyword evidence="1" id="KW-0812">Transmembrane</keyword>
<feature type="transmembrane region" description="Helical" evidence="1">
    <location>
        <begin position="517"/>
        <end position="540"/>
    </location>
</feature>
<name>A0ABP0T990_9BRYO</name>
<feature type="transmembrane region" description="Helical" evidence="1">
    <location>
        <begin position="186"/>
        <end position="205"/>
    </location>
</feature>
<dbReference type="PANTHER" id="PTHR31414">
    <property type="entry name" value="TRANSMEMBRANE PROTEIN DDB_G0292058"/>
    <property type="match status" value="1"/>
</dbReference>
<evidence type="ECO:0000256" key="1">
    <source>
        <dbReference type="SAM" id="Phobius"/>
    </source>
</evidence>
<feature type="transmembrane region" description="Helical" evidence="1">
    <location>
        <begin position="317"/>
        <end position="340"/>
    </location>
</feature>
<evidence type="ECO:0000313" key="2">
    <source>
        <dbReference type="EMBL" id="CAK9190113.1"/>
    </source>
</evidence>
<evidence type="ECO:0008006" key="4">
    <source>
        <dbReference type="Google" id="ProtNLM"/>
    </source>
</evidence>
<organism evidence="2 3">
    <name type="scientific">Sphagnum troendelagicum</name>
    <dbReference type="NCBI Taxonomy" id="128251"/>
    <lineage>
        <taxon>Eukaryota</taxon>
        <taxon>Viridiplantae</taxon>
        <taxon>Streptophyta</taxon>
        <taxon>Embryophyta</taxon>
        <taxon>Bryophyta</taxon>
        <taxon>Sphagnophytina</taxon>
        <taxon>Sphagnopsida</taxon>
        <taxon>Sphagnales</taxon>
        <taxon>Sphagnaceae</taxon>
        <taxon>Sphagnum</taxon>
    </lineage>
</organism>
<feature type="transmembrane region" description="Helical" evidence="1">
    <location>
        <begin position="140"/>
        <end position="165"/>
    </location>
</feature>
<keyword evidence="1" id="KW-0472">Membrane</keyword>